<evidence type="ECO:0000256" key="1">
    <source>
        <dbReference type="SAM" id="MobiDB-lite"/>
    </source>
</evidence>
<organism evidence="3 4">
    <name type="scientific">Batrachochytrium salamandrivorans</name>
    <dbReference type="NCBI Taxonomy" id="1357716"/>
    <lineage>
        <taxon>Eukaryota</taxon>
        <taxon>Fungi</taxon>
        <taxon>Fungi incertae sedis</taxon>
        <taxon>Chytridiomycota</taxon>
        <taxon>Chytridiomycota incertae sedis</taxon>
        <taxon>Chytridiomycetes</taxon>
        <taxon>Rhizophydiales</taxon>
        <taxon>Rhizophydiales incertae sedis</taxon>
        <taxon>Batrachochytrium</taxon>
    </lineage>
</organism>
<protein>
    <recommendedName>
        <fullName evidence="5">Secreted protein</fullName>
    </recommendedName>
</protein>
<proteinExistence type="predicted"/>
<evidence type="ECO:0000313" key="4">
    <source>
        <dbReference type="Proteomes" id="UP001648503"/>
    </source>
</evidence>
<feature type="compositionally biased region" description="Basic and acidic residues" evidence="1">
    <location>
        <begin position="80"/>
        <end position="92"/>
    </location>
</feature>
<feature type="signal peptide" evidence="2">
    <location>
        <begin position="1"/>
        <end position="29"/>
    </location>
</feature>
<comment type="caution">
    <text evidence="3">The sequence shown here is derived from an EMBL/GenBank/DDBJ whole genome shotgun (WGS) entry which is preliminary data.</text>
</comment>
<feature type="compositionally biased region" description="Polar residues" evidence="1">
    <location>
        <begin position="93"/>
        <end position="114"/>
    </location>
</feature>
<keyword evidence="4" id="KW-1185">Reference proteome</keyword>
<evidence type="ECO:0000313" key="3">
    <source>
        <dbReference type="EMBL" id="KAH6592092.1"/>
    </source>
</evidence>
<reference evidence="3 4" key="1">
    <citation type="submission" date="2021-02" db="EMBL/GenBank/DDBJ databases">
        <title>Variation within the Batrachochytrium salamandrivorans European outbreak.</title>
        <authorList>
            <person name="Kelly M."/>
            <person name="Pasmans F."/>
            <person name="Shea T.P."/>
            <person name="Munoz J.F."/>
            <person name="Carranza S."/>
            <person name="Cuomo C.A."/>
            <person name="Martel A."/>
        </authorList>
    </citation>
    <scope>NUCLEOTIDE SEQUENCE [LARGE SCALE GENOMIC DNA]</scope>
    <source>
        <strain evidence="3 4">AMFP18/2</strain>
    </source>
</reference>
<gene>
    <name evidence="3" type="ORF">BASA50_008238</name>
</gene>
<evidence type="ECO:0008006" key="5">
    <source>
        <dbReference type="Google" id="ProtNLM"/>
    </source>
</evidence>
<dbReference type="Proteomes" id="UP001648503">
    <property type="component" value="Unassembled WGS sequence"/>
</dbReference>
<keyword evidence="2" id="KW-0732">Signal</keyword>
<evidence type="ECO:0000256" key="2">
    <source>
        <dbReference type="SAM" id="SignalP"/>
    </source>
</evidence>
<feature type="region of interest" description="Disordered" evidence="1">
    <location>
        <begin position="46"/>
        <end position="114"/>
    </location>
</feature>
<sequence>MRNALAWHRLVTCTAPLFSPLGLTTPALACSNNGLGQIRRYVKSQPAAATPASMEWKRQSSTPSEDAVLADHTNEPITEMQRHTVEVIKDTQRPIQRSSNATKTGPSSKQTKNK</sequence>
<dbReference type="EMBL" id="JAFCIX010000390">
    <property type="protein sequence ID" value="KAH6592092.1"/>
    <property type="molecule type" value="Genomic_DNA"/>
</dbReference>
<accession>A0ABQ8F4K6</accession>
<feature type="chain" id="PRO_5046538113" description="Secreted protein" evidence="2">
    <location>
        <begin position="30"/>
        <end position="114"/>
    </location>
</feature>
<name>A0ABQ8F4K6_9FUNG</name>